<feature type="domain" description="UspA" evidence="2">
    <location>
        <begin position="30"/>
        <end position="138"/>
    </location>
</feature>
<accession>A0A7X0EGE3</accession>
<gene>
    <name evidence="3" type="ORF">FHS74_005488</name>
</gene>
<feature type="region of interest" description="Disordered" evidence="1">
    <location>
        <begin position="1"/>
        <end position="22"/>
    </location>
</feature>
<evidence type="ECO:0000313" key="3">
    <source>
        <dbReference type="EMBL" id="MBB6254895.1"/>
    </source>
</evidence>
<dbReference type="Pfam" id="PF00582">
    <property type="entry name" value="Usp"/>
    <property type="match status" value="1"/>
</dbReference>
<organism evidence="3 4">
    <name type="scientific">Nitrospirillum iridis</name>
    <dbReference type="NCBI Taxonomy" id="765888"/>
    <lineage>
        <taxon>Bacteria</taxon>
        <taxon>Pseudomonadati</taxon>
        <taxon>Pseudomonadota</taxon>
        <taxon>Alphaproteobacteria</taxon>
        <taxon>Rhodospirillales</taxon>
        <taxon>Azospirillaceae</taxon>
        <taxon>Nitrospirillum</taxon>
    </lineage>
</organism>
<proteinExistence type="predicted"/>
<dbReference type="Proteomes" id="UP000539175">
    <property type="component" value="Unassembled WGS sequence"/>
</dbReference>
<evidence type="ECO:0000259" key="2">
    <source>
        <dbReference type="Pfam" id="PF00582"/>
    </source>
</evidence>
<dbReference type="InterPro" id="IPR006016">
    <property type="entry name" value="UspA"/>
</dbReference>
<dbReference type="EMBL" id="JACIIZ010000021">
    <property type="protein sequence ID" value="MBB6254895.1"/>
    <property type="molecule type" value="Genomic_DNA"/>
</dbReference>
<comment type="caution">
    <text evidence="3">The sequence shown here is derived from an EMBL/GenBank/DDBJ whole genome shotgun (WGS) entry which is preliminary data.</text>
</comment>
<dbReference type="RefSeq" id="WP_343067055.1">
    <property type="nucleotide sequence ID" value="NZ_JACIIZ010000021.1"/>
</dbReference>
<dbReference type="Gene3D" id="3.40.50.12370">
    <property type="match status" value="1"/>
</dbReference>
<dbReference type="AlphaFoldDB" id="A0A7X0EGE3"/>
<dbReference type="SUPFAM" id="SSF52402">
    <property type="entry name" value="Adenine nucleotide alpha hydrolases-like"/>
    <property type="match status" value="1"/>
</dbReference>
<dbReference type="CDD" id="cd00293">
    <property type="entry name" value="USP-like"/>
    <property type="match status" value="1"/>
</dbReference>
<protein>
    <submittedName>
        <fullName evidence="3">Nucleotide-binding universal stress UspA family protein</fullName>
    </submittedName>
</protein>
<sequence length="179" mass="19215">MSIDDPTPIPSPMAGVAPGPDLTPAGPQRIFLVVVDETEEMTVALHYAARRARSTGGRVALLHCIEPGDFQHWAAVEDLMRQERREEAEQLLQRLARDVVDICGSPPAIYLREGDTRDELLALIAEEPSISILVLAAGTDTAGPGPLITHIVGKMSGTLRIPITIVPGSLNDLQLDAIT</sequence>
<evidence type="ECO:0000313" key="4">
    <source>
        <dbReference type="Proteomes" id="UP000539175"/>
    </source>
</evidence>
<name>A0A7X0EGE3_9PROT</name>
<reference evidence="3 4" key="1">
    <citation type="submission" date="2020-08" db="EMBL/GenBank/DDBJ databases">
        <title>Genomic Encyclopedia of Type Strains, Phase IV (KMG-IV): sequencing the most valuable type-strain genomes for metagenomic binning, comparative biology and taxonomic classification.</title>
        <authorList>
            <person name="Goeker M."/>
        </authorList>
    </citation>
    <scope>NUCLEOTIDE SEQUENCE [LARGE SCALE GENOMIC DNA]</scope>
    <source>
        <strain evidence="3 4">DSM 22198</strain>
    </source>
</reference>
<evidence type="ECO:0000256" key="1">
    <source>
        <dbReference type="SAM" id="MobiDB-lite"/>
    </source>
</evidence>
<keyword evidence="4" id="KW-1185">Reference proteome</keyword>